<evidence type="ECO:0000256" key="3">
    <source>
        <dbReference type="ARBA" id="ARBA00022862"/>
    </source>
</evidence>
<dbReference type="CDD" id="cd03017">
    <property type="entry name" value="PRX_BCP"/>
    <property type="match status" value="1"/>
</dbReference>
<feature type="transmembrane region" description="Helical" evidence="9">
    <location>
        <begin position="12"/>
        <end position="30"/>
    </location>
</feature>
<evidence type="ECO:0000256" key="7">
    <source>
        <dbReference type="ARBA" id="ARBA00039701"/>
    </source>
</evidence>
<dbReference type="Proteomes" id="UP001177003">
    <property type="component" value="Chromosome 9"/>
</dbReference>
<keyword evidence="4" id="KW-0560">Oxidoreductase</keyword>
<dbReference type="Pfam" id="PF00578">
    <property type="entry name" value="AhpC-TSA"/>
    <property type="match status" value="1"/>
</dbReference>
<feature type="domain" description="Alkyl hydroperoxide reductase subunit C/ Thiol specific antioxidant" evidence="10">
    <location>
        <begin position="87"/>
        <end position="149"/>
    </location>
</feature>
<keyword evidence="9" id="KW-1133">Transmembrane helix</keyword>
<keyword evidence="9" id="KW-0812">Transmembrane</keyword>
<evidence type="ECO:0000313" key="12">
    <source>
        <dbReference type="Proteomes" id="UP001177003"/>
    </source>
</evidence>
<protein>
    <recommendedName>
        <fullName evidence="7">Peroxiredoxin Q, chloroplastic</fullName>
    </recommendedName>
    <alternativeName>
        <fullName evidence="8">Thioredoxin-dependent peroxiredoxin Q</fullName>
    </alternativeName>
</protein>
<keyword evidence="12" id="KW-1185">Reference proteome</keyword>
<dbReference type="AlphaFoldDB" id="A0AA36A6R8"/>
<dbReference type="SUPFAM" id="SSF52833">
    <property type="entry name" value="Thioredoxin-like"/>
    <property type="match status" value="1"/>
</dbReference>
<keyword evidence="5" id="KW-1015">Disulfide bond</keyword>
<reference evidence="11" key="1">
    <citation type="submission" date="2023-04" db="EMBL/GenBank/DDBJ databases">
        <authorList>
            <person name="Vijverberg K."/>
            <person name="Xiong W."/>
            <person name="Schranz E."/>
        </authorList>
    </citation>
    <scope>NUCLEOTIDE SEQUENCE</scope>
</reference>
<comment type="subcellular location">
    <subcellularLocation>
        <location evidence="1">Plastid</location>
        <location evidence="1">Chloroplast thylakoid lumen</location>
    </subcellularLocation>
</comment>
<evidence type="ECO:0000256" key="2">
    <source>
        <dbReference type="ARBA" id="ARBA00022559"/>
    </source>
</evidence>
<evidence type="ECO:0000313" key="11">
    <source>
        <dbReference type="EMBL" id="CAI9304297.1"/>
    </source>
</evidence>
<evidence type="ECO:0000256" key="1">
    <source>
        <dbReference type="ARBA" id="ARBA00004456"/>
    </source>
</evidence>
<dbReference type="GO" id="GO:0009535">
    <property type="term" value="C:chloroplast thylakoid membrane"/>
    <property type="evidence" value="ECO:0007669"/>
    <property type="project" value="TreeGrafter"/>
</dbReference>
<dbReference type="GO" id="GO:0008379">
    <property type="term" value="F:thioredoxin peroxidase activity"/>
    <property type="evidence" value="ECO:0007669"/>
    <property type="project" value="TreeGrafter"/>
</dbReference>
<dbReference type="Gene3D" id="3.40.30.10">
    <property type="entry name" value="Glutaredoxin"/>
    <property type="match status" value="1"/>
</dbReference>
<organism evidence="11 12">
    <name type="scientific">Lactuca saligna</name>
    <name type="common">Willowleaf lettuce</name>
    <dbReference type="NCBI Taxonomy" id="75948"/>
    <lineage>
        <taxon>Eukaryota</taxon>
        <taxon>Viridiplantae</taxon>
        <taxon>Streptophyta</taxon>
        <taxon>Embryophyta</taxon>
        <taxon>Tracheophyta</taxon>
        <taxon>Spermatophyta</taxon>
        <taxon>Magnoliopsida</taxon>
        <taxon>eudicotyledons</taxon>
        <taxon>Gunneridae</taxon>
        <taxon>Pentapetalae</taxon>
        <taxon>asterids</taxon>
        <taxon>campanulids</taxon>
        <taxon>Asterales</taxon>
        <taxon>Asteraceae</taxon>
        <taxon>Cichorioideae</taxon>
        <taxon>Cichorieae</taxon>
        <taxon>Lactucinae</taxon>
        <taxon>Lactuca</taxon>
    </lineage>
</organism>
<dbReference type="InterPro" id="IPR050924">
    <property type="entry name" value="Peroxiredoxin_BCP/PrxQ"/>
</dbReference>
<dbReference type="InterPro" id="IPR000866">
    <property type="entry name" value="AhpC/TSA"/>
</dbReference>
<name>A0AA36A6R8_LACSI</name>
<evidence type="ECO:0000259" key="10">
    <source>
        <dbReference type="Pfam" id="PF00578"/>
    </source>
</evidence>
<keyword evidence="6" id="KW-0676">Redox-active center</keyword>
<keyword evidence="3" id="KW-0049">Antioxidant</keyword>
<dbReference type="PANTHER" id="PTHR42801">
    <property type="entry name" value="THIOREDOXIN-DEPENDENT PEROXIDE REDUCTASE"/>
    <property type="match status" value="1"/>
</dbReference>
<keyword evidence="9" id="KW-0472">Membrane</keyword>
<sequence>MILDSYDPMTLFFHVVFYPIVLAFHLLLIINNCRINRCWWFGRTPSTLWDRDPLPLFLLRYISLISRSYVYFNISHLCVSVFAIAGKQRACAFRDSYEKFKKAGAQVIGISGDDAESHKAFAKKYRLPFTLLSDEGNKVRIEWGVPSDPFGTLLGSQKRMLDVHLSDSFVIPLSDS</sequence>
<dbReference type="EMBL" id="OX465085">
    <property type="protein sequence ID" value="CAI9304297.1"/>
    <property type="molecule type" value="Genomic_DNA"/>
</dbReference>
<evidence type="ECO:0000256" key="8">
    <source>
        <dbReference type="ARBA" id="ARBA00042163"/>
    </source>
</evidence>
<accession>A0AA36A6R8</accession>
<evidence type="ECO:0000256" key="9">
    <source>
        <dbReference type="SAM" id="Phobius"/>
    </source>
</evidence>
<keyword evidence="2" id="KW-0575">Peroxidase</keyword>
<dbReference type="GO" id="GO:0034599">
    <property type="term" value="P:cellular response to oxidative stress"/>
    <property type="evidence" value="ECO:0007669"/>
    <property type="project" value="TreeGrafter"/>
</dbReference>
<evidence type="ECO:0000256" key="6">
    <source>
        <dbReference type="ARBA" id="ARBA00023284"/>
    </source>
</evidence>
<dbReference type="PANTHER" id="PTHR42801:SF4">
    <property type="entry name" value="AHPC_TSA FAMILY PROTEIN"/>
    <property type="match status" value="1"/>
</dbReference>
<proteinExistence type="predicted"/>
<gene>
    <name evidence="11" type="ORF">LSALG_LOCUS42684</name>
</gene>
<evidence type="ECO:0000256" key="4">
    <source>
        <dbReference type="ARBA" id="ARBA00023002"/>
    </source>
</evidence>
<dbReference type="InterPro" id="IPR036249">
    <property type="entry name" value="Thioredoxin-like_sf"/>
</dbReference>
<dbReference type="GO" id="GO:0045454">
    <property type="term" value="P:cell redox homeostasis"/>
    <property type="evidence" value="ECO:0007669"/>
    <property type="project" value="TreeGrafter"/>
</dbReference>
<dbReference type="GO" id="GO:0009543">
    <property type="term" value="C:chloroplast thylakoid lumen"/>
    <property type="evidence" value="ECO:0007669"/>
    <property type="project" value="UniProtKB-SubCell"/>
</dbReference>
<evidence type="ECO:0000256" key="5">
    <source>
        <dbReference type="ARBA" id="ARBA00023157"/>
    </source>
</evidence>